<keyword evidence="1" id="KW-1133">Transmembrane helix</keyword>
<accession>A0AAD9V9V9</accession>
<evidence type="ECO:0000313" key="3">
    <source>
        <dbReference type="Proteomes" id="UP001249851"/>
    </source>
</evidence>
<gene>
    <name evidence="2" type="ORF">P5673_009614</name>
</gene>
<organism evidence="2 3">
    <name type="scientific">Acropora cervicornis</name>
    <name type="common">Staghorn coral</name>
    <dbReference type="NCBI Taxonomy" id="6130"/>
    <lineage>
        <taxon>Eukaryota</taxon>
        <taxon>Metazoa</taxon>
        <taxon>Cnidaria</taxon>
        <taxon>Anthozoa</taxon>
        <taxon>Hexacorallia</taxon>
        <taxon>Scleractinia</taxon>
        <taxon>Astrocoeniina</taxon>
        <taxon>Acroporidae</taxon>
        <taxon>Acropora</taxon>
    </lineage>
</organism>
<sequence>MQVTFAFTKWKSKGTCLNRRRCGPYTFDTIERKVRVNLRLLRLFPINHHRPVYTVEQILQGNTEELRSLQKIIFKDYGYGPKTRWKIDYRSQNETEKFLSDPSGKEIRNNGELTAANTKYQNGARFEESVITASAAVELHKDVTSLTEFSSLEGNEDDFDSPYEPANAMRKALTMIFSKVKSEVKAAASKENVHGVCGENTPARIMKDNIKTAQRKNDGKNDKKSVDHMMEMITTMFDPPNASRRRFGDEESFVDDYKLKESDATLLLLVESPREKNMIVDERTLQPVEMSDDAKRTLKAYYEMAVGFSIVASSESFQPVKQEERSAYNITIEEWKSLEQIFRNGNPLVKNDSEFEDFGQRLHTQPGLPGLLCSSGQRHVDDTIVDFENRPSKSSCEWNYSAIAIGSGAAALLLFLGYRYFR</sequence>
<proteinExistence type="predicted"/>
<dbReference type="EMBL" id="JARQWQ010000017">
    <property type="protein sequence ID" value="KAK2566165.1"/>
    <property type="molecule type" value="Genomic_DNA"/>
</dbReference>
<evidence type="ECO:0000313" key="2">
    <source>
        <dbReference type="EMBL" id="KAK2566165.1"/>
    </source>
</evidence>
<keyword evidence="3" id="KW-1185">Reference proteome</keyword>
<reference evidence="2" key="1">
    <citation type="journal article" date="2023" name="G3 (Bethesda)">
        <title>Whole genome assembly and annotation of the endangered Caribbean coral Acropora cervicornis.</title>
        <authorList>
            <person name="Selwyn J.D."/>
            <person name="Vollmer S.V."/>
        </authorList>
    </citation>
    <scope>NUCLEOTIDE SEQUENCE</scope>
    <source>
        <strain evidence="2">K2</strain>
    </source>
</reference>
<reference evidence="2" key="2">
    <citation type="journal article" date="2023" name="Science">
        <title>Genomic signatures of disease resistance in endangered staghorn corals.</title>
        <authorList>
            <person name="Vollmer S.V."/>
            <person name="Selwyn J.D."/>
            <person name="Despard B.A."/>
            <person name="Roesel C.L."/>
        </authorList>
    </citation>
    <scope>NUCLEOTIDE SEQUENCE</scope>
    <source>
        <strain evidence="2">K2</strain>
    </source>
</reference>
<evidence type="ECO:0000256" key="1">
    <source>
        <dbReference type="SAM" id="Phobius"/>
    </source>
</evidence>
<feature type="transmembrane region" description="Helical" evidence="1">
    <location>
        <begin position="398"/>
        <end position="421"/>
    </location>
</feature>
<dbReference type="Proteomes" id="UP001249851">
    <property type="component" value="Unassembled WGS sequence"/>
</dbReference>
<name>A0AAD9V9V9_ACRCE</name>
<dbReference type="AlphaFoldDB" id="A0AAD9V9V9"/>
<protein>
    <submittedName>
        <fullName evidence="2">Uncharacterized protein</fullName>
    </submittedName>
</protein>
<keyword evidence="1" id="KW-0472">Membrane</keyword>
<keyword evidence="1" id="KW-0812">Transmembrane</keyword>
<comment type="caution">
    <text evidence="2">The sequence shown here is derived from an EMBL/GenBank/DDBJ whole genome shotgun (WGS) entry which is preliminary data.</text>
</comment>